<keyword evidence="7" id="KW-1185">Reference proteome</keyword>
<reference evidence="7" key="1">
    <citation type="submission" date="2023-07" db="EMBL/GenBank/DDBJ databases">
        <title>30 novel species of actinomycetes from the DSMZ collection.</title>
        <authorList>
            <person name="Nouioui I."/>
        </authorList>
    </citation>
    <scope>NUCLEOTIDE SEQUENCE [LARGE SCALE GENOMIC DNA]</scope>
    <source>
        <strain evidence="7">DSM 44915</strain>
    </source>
</reference>
<dbReference type="InterPro" id="IPR019996">
    <property type="entry name" value="Salicylate_synthase"/>
</dbReference>
<dbReference type="PANTHER" id="PTHR11236">
    <property type="entry name" value="AMINOBENZOATE/ANTHRANILATE SYNTHASE"/>
    <property type="match status" value="1"/>
</dbReference>
<accession>A0ABU2JW83</accession>
<protein>
    <submittedName>
        <fullName evidence="6">Salicylate synthase</fullName>
        <ecNumber evidence="6">4.2.99.21</ecNumber>
    </submittedName>
</protein>
<dbReference type="InterPro" id="IPR005801">
    <property type="entry name" value="ADC_synthase"/>
</dbReference>
<dbReference type="Proteomes" id="UP001183410">
    <property type="component" value="Unassembled WGS sequence"/>
</dbReference>
<keyword evidence="3" id="KW-0460">Magnesium</keyword>
<dbReference type="EMBL" id="JAVREO010000014">
    <property type="protein sequence ID" value="MDT0269008.1"/>
    <property type="molecule type" value="Genomic_DNA"/>
</dbReference>
<organism evidence="6 7">
    <name type="scientific">Streptomyces chisholmiae</name>
    <dbReference type="NCBI Taxonomy" id="3075540"/>
    <lineage>
        <taxon>Bacteria</taxon>
        <taxon>Bacillati</taxon>
        <taxon>Actinomycetota</taxon>
        <taxon>Actinomycetes</taxon>
        <taxon>Kitasatosporales</taxon>
        <taxon>Streptomycetaceae</taxon>
        <taxon>Streptomyces</taxon>
    </lineage>
</organism>
<comment type="cofactor">
    <cofactor evidence="1">
        <name>Mg(2+)</name>
        <dbReference type="ChEBI" id="CHEBI:18420"/>
    </cofactor>
</comment>
<dbReference type="GO" id="GO:0043904">
    <property type="term" value="F:isochorismate pyruvate lyase activity"/>
    <property type="evidence" value="ECO:0007669"/>
    <property type="project" value="UniProtKB-EC"/>
</dbReference>
<dbReference type="PANTHER" id="PTHR11236:SF48">
    <property type="entry name" value="ISOCHORISMATE SYNTHASE MENF"/>
    <property type="match status" value="1"/>
</dbReference>
<dbReference type="NCBIfam" id="TIGR03494">
    <property type="entry name" value="salicyl_syn"/>
    <property type="match status" value="1"/>
</dbReference>
<dbReference type="InterPro" id="IPR015890">
    <property type="entry name" value="Chorismate_C"/>
</dbReference>
<sequence length="453" mass="48492">MNHPPSQVEHATALAPVADPLATAVALAATSRDPYLLYEHQGRVSFAEGEAGVAELGPAGASLTLDGVRRQLPADEPPLTALGRAVDALPGCRAHGWASWELSRLLHGTGPVTQPVLRLALPRREVRFAPDGAVRLRAESAEALAALTARVRAAEATATAADTVARHRDRVTADLDQHGADSYRRTVAAAIRDIRAGRLEKVIVSRRVPVPADIDLPASYLVGRRANDAARSFLLRSGGWELAGFSPEIVTQVTADGTVRAQPLAGTRALAGDLVGDLARRAELYRDAKEVYEHAVSVRLAAEELRHVCAPDTVRIDDFMSVSERGSVQHLASRLSGRLAERATRWDALAALFPAVTASGIPKRAAYDWIAEHESTERGLYSGAVLTLDGDGSLDAALVLRSVYRRDGRTWLRAGAGVVAQSDPERELEETREKLRGVGRCLVPATLPEPVVS</sequence>
<evidence type="ECO:0000259" key="5">
    <source>
        <dbReference type="Pfam" id="PF00425"/>
    </source>
</evidence>
<dbReference type="Gene3D" id="3.60.120.10">
    <property type="entry name" value="Anthranilate synthase"/>
    <property type="match status" value="1"/>
</dbReference>
<evidence type="ECO:0000256" key="1">
    <source>
        <dbReference type="ARBA" id="ARBA00001946"/>
    </source>
</evidence>
<evidence type="ECO:0000313" key="6">
    <source>
        <dbReference type="EMBL" id="MDT0269008.1"/>
    </source>
</evidence>
<dbReference type="EC" id="4.2.99.21" evidence="6"/>
<comment type="caution">
    <text evidence="6">The sequence shown here is derived from an EMBL/GenBank/DDBJ whole genome shotgun (WGS) entry which is preliminary data.</text>
</comment>
<name>A0ABU2JW83_9ACTN</name>
<evidence type="ECO:0000256" key="3">
    <source>
        <dbReference type="ARBA" id="ARBA00022842"/>
    </source>
</evidence>
<feature type="domain" description="Chorismate-utilising enzyme C-terminal" evidence="5">
    <location>
        <begin position="181"/>
        <end position="434"/>
    </location>
</feature>
<keyword evidence="2" id="KW-0479">Metal-binding</keyword>
<evidence type="ECO:0000256" key="2">
    <source>
        <dbReference type="ARBA" id="ARBA00022723"/>
    </source>
</evidence>
<gene>
    <name evidence="6" type="ORF">RM844_22235</name>
</gene>
<dbReference type="PRINTS" id="PR00095">
    <property type="entry name" value="ANTSNTHASEI"/>
</dbReference>
<dbReference type="Pfam" id="PF00425">
    <property type="entry name" value="Chorismate_bind"/>
    <property type="match status" value="1"/>
</dbReference>
<proteinExistence type="predicted"/>
<evidence type="ECO:0000313" key="7">
    <source>
        <dbReference type="Proteomes" id="UP001183410"/>
    </source>
</evidence>
<dbReference type="SUPFAM" id="SSF56322">
    <property type="entry name" value="ADC synthase"/>
    <property type="match status" value="1"/>
</dbReference>
<dbReference type="InterPro" id="IPR019999">
    <property type="entry name" value="Anth_synth_I-like"/>
</dbReference>
<keyword evidence="4 6" id="KW-0456">Lyase</keyword>
<evidence type="ECO:0000256" key="4">
    <source>
        <dbReference type="ARBA" id="ARBA00023239"/>
    </source>
</evidence>
<dbReference type="RefSeq" id="WP_311669097.1">
    <property type="nucleotide sequence ID" value="NZ_JAVREO010000014.1"/>
</dbReference>